<proteinExistence type="predicted"/>
<keyword evidence="1" id="KW-0812">Transmembrane</keyword>
<dbReference type="AlphaFoldDB" id="W4L6D4"/>
<protein>
    <submittedName>
        <fullName evidence="2">Uncharacterized protein</fullName>
    </submittedName>
</protein>
<dbReference type="EMBL" id="AZHX01002646">
    <property type="protein sequence ID" value="ETW93444.1"/>
    <property type="molecule type" value="Genomic_DNA"/>
</dbReference>
<evidence type="ECO:0000256" key="1">
    <source>
        <dbReference type="SAM" id="Phobius"/>
    </source>
</evidence>
<feature type="transmembrane region" description="Helical" evidence="1">
    <location>
        <begin position="81"/>
        <end position="100"/>
    </location>
</feature>
<dbReference type="HOGENOM" id="CLU_2205221_0_0_7"/>
<evidence type="ECO:0000313" key="2">
    <source>
        <dbReference type="EMBL" id="ETW93444.1"/>
    </source>
</evidence>
<accession>W4L6D4</accession>
<sequence length="107" mass="11666">MANAVAAKPQSPIGLRWKKWLKASDPVVYKGCVVLLVTIAQLASSGVEQCKEKMKEGSECVCQSASRGKTRVLAMRARPNAVLMTSFLSQLLILLCGHILQFHCHGQ</sequence>
<organism evidence="2 3">
    <name type="scientific">Candidatus Entotheonella gemina</name>
    <dbReference type="NCBI Taxonomy" id="1429439"/>
    <lineage>
        <taxon>Bacteria</taxon>
        <taxon>Pseudomonadati</taxon>
        <taxon>Nitrospinota/Tectimicrobiota group</taxon>
        <taxon>Candidatus Tectimicrobiota</taxon>
        <taxon>Candidatus Entotheonellia</taxon>
        <taxon>Candidatus Entotheonellales</taxon>
        <taxon>Candidatus Entotheonellaceae</taxon>
        <taxon>Candidatus Entotheonella</taxon>
    </lineage>
</organism>
<name>W4L6D4_9BACT</name>
<dbReference type="Proteomes" id="UP000019140">
    <property type="component" value="Unassembled WGS sequence"/>
</dbReference>
<keyword evidence="1" id="KW-0472">Membrane</keyword>
<keyword evidence="3" id="KW-1185">Reference proteome</keyword>
<evidence type="ECO:0000313" key="3">
    <source>
        <dbReference type="Proteomes" id="UP000019140"/>
    </source>
</evidence>
<keyword evidence="1" id="KW-1133">Transmembrane helix</keyword>
<gene>
    <name evidence="2" type="ORF">ETSY2_51400</name>
</gene>
<reference evidence="2 3" key="1">
    <citation type="journal article" date="2014" name="Nature">
        <title>An environmental bacterial taxon with a large and distinct metabolic repertoire.</title>
        <authorList>
            <person name="Wilson M.C."/>
            <person name="Mori T."/>
            <person name="Ruckert C."/>
            <person name="Uria A.R."/>
            <person name="Helf M.J."/>
            <person name="Takada K."/>
            <person name="Gernert C."/>
            <person name="Steffens U.A."/>
            <person name="Heycke N."/>
            <person name="Schmitt S."/>
            <person name="Rinke C."/>
            <person name="Helfrich E.J."/>
            <person name="Brachmann A.O."/>
            <person name="Gurgui C."/>
            <person name="Wakimoto T."/>
            <person name="Kracht M."/>
            <person name="Crusemann M."/>
            <person name="Hentschel U."/>
            <person name="Abe I."/>
            <person name="Matsunaga S."/>
            <person name="Kalinowski J."/>
            <person name="Takeyama H."/>
            <person name="Piel J."/>
        </authorList>
    </citation>
    <scope>NUCLEOTIDE SEQUENCE [LARGE SCALE GENOMIC DNA]</scope>
    <source>
        <strain evidence="3">TSY2</strain>
    </source>
</reference>
<comment type="caution">
    <text evidence="2">The sequence shown here is derived from an EMBL/GenBank/DDBJ whole genome shotgun (WGS) entry which is preliminary data.</text>
</comment>